<gene>
    <name evidence="3" type="ORF">DAPPUDRAFT_306621</name>
</gene>
<evidence type="ECO:0000313" key="3">
    <source>
        <dbReference type="EMBL" id="EFX75795.1"/>
    </source>
</evidence>
<dbReference type="EMBL" id="GL732573">
    <property type="protein sequence ID" value="EFX75795.1"/>
    <property type="molecule type" value="Genomic_DNA"/>
</dbReference>
<dbReference type="KEGG" id="dpx:DAPPUDRAFT_306621"/>
<protein>
    <submittedName>
        <fullName evidence="3">Uncharacterized protein</fullName>
    </submittedName>
</protein>
<feature type="signal peptide" evidence="2">
    <location>
        <begin position="1"/>
        <end position="19"/>
    </location>
</feature>
<evidence type="ECO:0000256" key="1">
    <source>
        <dbReference type="SAM" id="MobiDB-lite"/>
    </source>
</evidence>
<evidence type="ECO:0000256" key="2">
    <source>
        <dbReference type="SAM" id="SignalP"/>
    </source>
</evidence>
<organism evidence="3 4">
    <name type="scientific">Daphnia pulex</name>
    <name type="common">Water flea</name>
    <dbReference type="NCBI Taxonomy" id="6669"/>
    <lineage>
        <taxon>Eukaryota</taxon>
        <taxon>Metazoa</taxon>
        <taxon>Ecdysozoa</taxon>
        <taxon>Arthropoda</taxon>
        <taxon>Crustacea</taxon>
        <taxon>Branchiopoda</taxon>
        <taxon>Diplostraca</taxon>
        <taxon>Cladocera</taxon>
        <taxon>Anomopoda</taxon>
        <taxon>Daphniidae</taxon>
        <taxon>Daphnia</taxon>
    </lineage>
</organism>
<accession>E9GXK3</accession>
<dbReference type="HOGENOM" id="CLU_136987_0_0_1"/>
<dbReference type="Proteomes" id="UP000000305">
    <property type="component" value="Unassembled WGS sequence"/>
</dbReference>
<dbReference type="AlphaFoldDB" id="E9GXK3"/>
<feature type="region of interest" description="Disordered" evidence="1">
    <location>
        <begin position="115"/>
        <end position="165"/>
    </location>
</feature>
<keyword evidence="4" id="KW-1185">Reference proteome</keyword>
<feature type="region of interest" description="Disordered" evidence="1">
    <location>
        <begin position="63"/>
        <end position="85"/>
    </location>
</feature>
<dbReference type="OrthoDB" id="10428566at2759"/>
<keyword evidence="2" id="KW-0732">Signal</keyword>
<proteinExistence type="predicted"/>
<reference evidence="3 4" key="1">
    <citation type="journal article" date="2011" name="Science">
        <title>The ecoresponsive genome of Daphnia pulex.</title>
        <authorList>
            <person name="Colbourne J.K."/>
            <person name="Pfrender M.E."/>
            <person name="Gilbert D."/>
            <person name="Thomas W.K."/>
            <person name="Tucker A."/>
            <person name="Oakley T.H."/>
            <person name="Tokishita S."/>
            <person name="Aerts A."/>
            <person name="Arnold G.J."/>
            <person name="Basu M.K."/>
            <person name="Bauer D.J."/>
            <person name="Caceres C.E."/>
            <person name="Carmel L."/>
            <person name="Casola C."/>
            <person name="Choi J.H."/>
            <person name="Detter J.C."/>
            <person name="Dong Q."/>
            <person name="Dusheyko S."/>
            <person name="Eads B.D."/>
            <person name="Frohlich T."/>
            <person name="Geiler-Samerotte K.A."/>
            <person name="Gerlach D."/>
            <person name="Hatcher P."/>
            <person name="Jogdeo S."/>
            <person name="Krijgsveld J."/>
            <person name="Kriventseva E.V."/>
            <person name="Kultz D."/>
            <person name="Laforsch C."/>
            <person name="Lindquist E."/>
            <person name="Lopez J."/>
            <person name="Manak J.R."/>
            <person name="Muller J."/>
            <person name="Pangilinan J."/>
            <person name="Patwardhan R.P."/>
            <person name="Pitluck S."/>
            <person name="Pritham E.J."/>
            <person name="Rechtsteiner A."/>
            <person name="Rho M."/>
            <person name="Rogozin I.B."/>
            <person name="Sakarya O."/>
            <person name="Salamov A."/>
            <person name="Schaack S."/>
            <person name="Shapiro H."/>
            <person name="Shiga Y."/>
            <person name="Skalitzky C."/>
            <person name="Smith Z."/>
            <person name="Souvorov A."/>
            <person name="Sung W."/>
            <person name="Tang Z."/>
            <person name="Tsuchiya D."/>
            <person name="Tu H."/>
            <person name="Vos H."/>
            <person name="Wang M."/>
            <person name="Wolf Y.I."/>
            <person name="Yamagata H."/>
            <person name="Yamada T."/>
            <person name="Ye Y."/>
            <person name="Shaw J.R."/>
            <person name="Andrews J."/>
            <person name="Crease T.J."/>
            <person name="Tang H."/>
            <person name="Lucas S.M."/>
            <person name="Robertson H.M."/>
            <person name="Bork P."/>
            <person name="Koonin E.V."/>
            <person name="Zdobnov E.M."/>
            <person name="Grigoriev I.V."/>
            <person name="Lynch M."/>
            <person name="Boore J.L."/>
        </authorList>
    </citation>
    <scope>NUCLEOTIDE SEQUENCE [LARGE SCALE GENOMIC DNA]</scope>
</reference>
<name>E9GXK3_DAPPU</name>
<evidence type="ECO:0000313" key="4">
    <source>
        <dbReference type="Proteomes" id="UP000000305"/>
    </source>
</evidence>
<feature type="compositionally biased region" description="Low complexity" evidence="1">
    <location>
        <begin position="118"/>
        <end position="142"/>
    </location>
</feature>
<feature type="compositionally biased region" description="Basic and acidic residues" evidence="1">
    <location>
        <begin position="73"/>
        <end position="85"/>
    </location>
</feature>
<dbReference type="InParanoid" id="E9GXK3"/>
<sequence>MKTLSFVLLLAVLVSFCDAAQNELGGKKELLRYPRNVEATWKKFMGRLLKNIRTTREAAKRELNLSKEPSAAIEKKQEEGVGVEDNIKINESKVSLSCGPVLGGCTITATESNTVHVGNSSSSVDSSNNSSNSNSSNGSSSTSGGGGTSTSNNSSSSSSSSSGKK</sequence>
<feature type="compositionally biased region" description="Low complexity" evidence="1">
    <location>
        <begin position="149"/>
        <end position="165"/>
    </location>
</feature>
<feature type="chain" id="PRO_5003241361" evidence="2">
    <location>
        <begin position="20"/>
        <end position="165"/>
    </location>
</feature>